<dbReference type="PIRSF" id="PIRSF000178">
    <property type="entry name" value="SDH_cyt_b560"/>
    <property type="match status" value="1"/>
</dbReference>
<keyword evidence="10 18" id="KW-0349">Heme</keyword>
<dbReference type="Proteomes" id="UP000037600">
    <property type="component" value="Unassembled WGS sequence"/>
</dbReference>
<dbReference type="FunFam" id="1.20.1300.10:FF:000005">
    <property type="entry name" value="Succinate dehydrogenase cytochrome b556 subunit"/>
    <property type="match status" value="1"/>
</dbReference>
<dbReference type="GO" id="GO:0005886">
    <property type="term" value="C:plasma membrane"/>
    <property type="evidence" value="ECO:0007669"/>
    <property type="project" value="UniProtKB-SubCell"/>
</dbReference>
<evidence type="ECO:0000256" key="17">
    <source>
        <dbReference type="ARBA" id="ARBA00025912"/>
    </source>
</evidence>
<dbReference type="Pfam" id="PF01127">
    <property type="entry name" value="Sdh_cyt"/>
    <property type="match status" value="1"/>
</dbReference>
<dbReference type="PATRIC" id="fig|1513271.3.peg.2000"/>
<proteinExistence type="inferred from homology"/>
<gene>
    <name evidence="20" type="ORF">XM47_09840</name>
</gene>
<evidence type="ECO:0000256" key="5">
    <source>
        <dbReference type="ARBA" id="ARBA00020076"/>
    </source>
</evidence>
<keyword evidence="21" id="KW-1185">Reference proteome</keyword>
<evidence type="ECO:0000256" key="12">
    <source>
        <dbReference type="ARBA" id="ARBA00022723"/>
    </source>
</evidence>
<comment type="caution">
    <text evidence="20">The sequence shown here is derived from an EMBL/GenBank/DDBJ whole genome shotgun (WGS) entry which is preliminary data.</text>
</comment>
<comment type="subcellular location">
    <subcellularLocation>
        <location evidence="2">Cell inner membrane</location>
        <topology evidence="2">Multi-pass membrane protein</topology>
    </subcellularLocation>
</comment>
<dbReference type="NCBIfam" id="NF007021">
    <property type="entry name" value="PRK09487.1"/>
    <property type="match status" value="1"/>
</dbReference>
<evidence type="ECO:0000256" key="16">
    <source>
        <dbReference type="ARBA" id="ARBA00023136"/>
    </source>
</evidence>
<dbReference type="PANTHER" id="PTHR10978:SF5">
    <property type="entry name" value="SUCCINATE DEHYDROGENASE CYTOCHROME B560 SUBUNIT, MITOCHONDRIAL"/>
    <property type="match status" value="1"/>
</dbReference>
<reference evidence="20 21" key="1">
    <citation type="submission" date="2015-04" db="EMBL/GenBank/DDBJ databases">
        <title>Draft Genome Sequence of the Novel Agar-Digesting Marine Bacterium Q1.</title>
        <authorList>
            <person name="Li Y."/>
            <person name="Li D."/>
            <person name="Chen G."/>
            <person name="Du Z."/>
        </authorList>
    </citation>
    <scope>NUCLEOTIDE SEQUENCE [LARGE SCALE GENOMIC DNA]</scope>
    <source>
        <strain evidence="20 21">Q1</strain>
    </source>
</reference>
<evidence type="ECO:0000256" key="7">
    <source>
        <dbReference type="ARBA" id="ARBA00022475"/>
    </source>
</evidence>
<evidence type="ECO:0000256" key="19">
    <source>
        <dbReference type="SAM" id="Phobius"/>
    </source>
</evidence>
<keyword evidence="12 18" id="KW-0479">Metal-binding</keyword>
<dbReference type="NCBIfam" id="TIGR02970">
    <property type="entry name" value="succ_dehyd_cytB"/>
    <property type="match status" value="1"/>
</dbReference>
<dbReference type="PANTHER" id="PTHR10978">
    <property type="entry name" value="SUCCINATE DEHYDROGENASE CYTOCHROME B560 SUBUNIT"/>
    <property type="match status" value="1"/>
</dbReference>
<dbReference type="CDD" id="cd03499">
    <property type="entry name" value="SQR_TypeC_SdhC"/>
    <property type="match status" value="1"/>
</dbReference>
<keyword evidence="11 19" id="KW-0812">Transmembrane</keyword>
<evidence type="ECO:0000256" key="2">
    <source>
        <dbReference type="ARBA" id="ARBA00004429"/>
    </source>
</evidence>
<dbReference type="STRING" id="1513271.XM47_09840"/>
<comment type="cofactor">
    <cofactor evidence="18">
        <name>heme</name>
        <dbReference type="ChEBI" id="CHEBI:30413"/>
    </cofactor>
    <text evidence="18">The heme is bound between the two transmembrane subunits.</text>
</comment>
<sequence length="128" mass="14221">MGTSVKKQRPVNLELNTISFPATAIASILHRITGVIMFFAMGILMWLLALTLSSEDNFNMVSDWTNSFILKFVFWGTLTALAYHLLGGLRHLVMDLGFWEELESGKQSAVITLIITGVCSIAAGVWLW</sequence>
<dbReference type="GO" id="GO:0009055">
    <property type="term" value="F:electron transfer activity"/>
    <property type="evidence" value="ECO:0007669"/>
    <property type="project" value="InterPro"/>
</dbReference>
<dbReference type="GO" id="GO:0046872">
    <property type="term" value="F:metal ion binding"/>
    <property type="evidence" value="ECO:0007669"/>
    <property type="project" value="UniProtKB-KW"/>
</dbReference>
<keyword evidence="13" id="KW-0249">Electron transport</keyword>
<keyword evidence="9" id="KW-0816">Tricarboxylic acid cycle</keyword>
<keyword evidence="15 18" id="KW-0408">Iron</keyword>
<keyword evidence="8" id="KW-0997">Cell inner membrane</keyword>
<organism evidence="20 21">
    <name type="scientific">Catenovulum maritimum</name>
    <dbReference type="NCBI Taxonomy" id="1513271"/>
    <lineage>
        <taxon>Bacteria</taxon>
        <taxon>Pseudomonadati</taxon>
        <taxon>Pseudomonadota</taxon>
        <taxon>Gammaproteobacteria</taxon>
        <taxon>Alteromonadales</taxon>
        <taxon>Alteromonadaceae</taxon>
        <taxon>Catenovulum</taxon>
    </lineage>
</organism>
<evidence type="ECO:0000256" key="18">
    <source>
        <dbReference type="PIRSR" id="PIRSR000178-1"/>
    </source>
</evidence>
<dbReference type="InterPro" id="IPR034804">
    <property type="entry name" value="SQR/QFR_C/D"/>
</dbReference>
<evidence type="ECO:0000256" key="11">
    <source>
        <dbReference type="ARBA" id="ARBA00022692"/>
    </source>
</evidence>
<dbReference type="AlphaFoldDB" id="A0A0J8GX78"/>
<name>A0A0J8GX78_9ALTE</name>
<evidence type="ECO:0000313" key="20">
    <source>
        <dbReference type="EMBL" id="KMT65323.1"/>
    </source>
</evidence>
<dbReference type="InterPro" id="IPR018495">
    <property type="entry name" value="Succ_DH_cyt_bsu_CS"/>
</dbReference>
<dbReference type="GO" id="GO:0006099">
    <property type="term" value="P:tricarboxylic acid cycle"/>
    <property type="evidence" value="ECO:0007669"/>
    <property type="project" value="UniProtKB-KW"/>
</dbReference>
<evidence type="ECO:0000256" key="8">
    <source>
        <dbReference type="ARBA" id="ARBA00022519"/>
    </source>
</evidence>
<evidence type="ECO:0000256" key="13">
    <source>
        <dbReference type="ARBA" id="ARBA00022982"/>
    </source>
</evidence>
<dbReference type="InterPro" id="IPR014314">
    <property type="entry name" value="Succ_DH_cytb556"/>
</dbReference>
<dbReference type="OrthoDB" id="9799441at2"/>
<evidence type="ECO:0000256" key="6">
    <source>
        <dbReference type="ARBA" id="ARBA00022448"/>
    </source>
</evidence>
<evidence type="ECO:0000256" key="3">
    <source>
        <dbReference type="ARBA" id="ARBA00005163"/>
    </source>
</evidence>
<comment type="similarity">
    <text evidence="4">Belongs to the cytochrome b560 family.</text>
</comment>
<comment type="subunit">
    <text evidence="17">Part of an enzyme complex containing four subunits: a flavoprotein, an iron-sulfur protein, plus two membrane-anchoring proteins, SdhC and SdhD. The complex can form homotrimers.</text>
</comment>
<evidence type="ECO:0000256" key="14">
    <source>
        <dbReference type="ARBA" id="ARBA00022989"/>
    </source>
</evidence>
<keyword evidence="6" id="KW-0813">Transport</keyword>
<feature type="transmembrane region" description="Helical" evidence="19">
    <location>
        <begin position="68"/>
        <end position="87"/>
    </location>
</feature>
<dbReference type="EMBL" id="LAZL01000012">
    <property type="protein sequence ID" value="KMT65323.1"/>
    <property type="molecule type" value="Genomic_DNA"/>
</dbReference>
<evidence type="ECO:0000256" key="10">
    <source>
        <dbReference type="ARBA" id="ARBA00022617"/>
    </source>
</evidence>
<accession>A0A0J8GX78</accession>
<dbReference type="InterPro" id="IPR000701">
    <property type="entry name" value="SuccDH_FuR_B_TM-su"/>
</dbReference>
<dbReference type="Gene3D" id="1.20.1300.10">
    <property type="entry name" value="Fumarate reductase/succinate dehydrogenase, transmembrane subunit"/>
    <property type="match status" value="1"/>
</dbReference>
<comment type="function">
    <text evidence="1">Membrane-anchoring subunit of succinate dehydrogenase (SDH).</text>
</comment>
<feature type="transmembrane region" description="Helical" evidence="19">
    <location>
        <begin position="108"/>
        <end position="127"/>
    </location>
</feature>
<keyword evidence="14 19" id="KW-1133">Transmembrane helix</keyword>
<evidence type="ECO:0000256" key="1">
    <source>
        <dbReference type="ARBA" id="ARBA00004050"/>
    </source>
</evidence>
<keyword evidence="16 19" id="KW-0472">Membrane</keyword>
<evidence type="ECO:0000313" key="21">
    <source>
        <dbReference type="Proteomes" id="UP000037600"/>
    </source>
</evidence>
<keyword evidence="7" id="KW-1003">Cell membrane</keyword>
<dbReference type="PROSITE" id="PS01001">
    <property type="entry name" value="SDH_CYT_2"/>
    <property type="match status" value="1"/>
</dbReference>
<evidence type="ECO:0000256" key="15">
    <source>
        <dbReference type="ARBA" id="ARBA00023004"/>
    </source>
</evidence>
<feature type="transmembrane region" description="Helical" evidence="19">
    <location>
        <begin position="28"/>
        <end position="48"/>
    </location>
</feature>
<feature type="binding site" description="axial binding residue" evidence="18">
    <location>
        <position position="84"/>
    </location>
    <ligand>
        <name>heme</name>
        <dbReference type="ChEBI" id="CHEBI:30413"/>
        <note>ligand shared with second transmembrane subunit</note>
    </ligand>
    <ligandPart>
        <name>Fe</name>
        <dbReference type="ChEBI" id="CHEBI:18248"/>
    </ligandPart>
</feature>
<dbReference type="SUPFAM" id="SSF81343">
    <property type="entry name" value="Fumarate reductase respiratory complex transmembrane subunits"/>
    <property type="match status" value="1"/>
</dbReference>
<evidence type="ECO:0000256" key="9">
    <source>
        <dbReference type="ARBA" id="ARBA00022532"/>
    </source>
</evidence>
<evidence type="ECO:0000256" key="4">
    <source>
        <dbReference type="ARBA" id="ARBA00007244"/>
    </source>
</evidence>
<protein>
    <recommendedName>
        <fullName evidence="5">Succinate dehydrogenase cytochrome b556 subunit</fullName>
    </recommendedName>
</protein>
<comment type="pathway">
    <text evidence="3">Carbohydrate metabolism; tricarboxylic acid cycle.</text>
</comment>